<dbReference type="InterPro" id="IPR050697">
    <property type="entry name" value="Adenylyl/Guanylyl_Cyclase_3/4"/>
</dbReference>
<reference evidence="1" key="1">
    <citation type="submission" date="2020-04" db="EMBL/GenBank/DDBJ databases">
        <title>Hybrid Assembly of Korean Phytophthora infestans isolates.</title>
        <authorList>
            <person name="Prokchorchik M."/>
            <person name="Lee Y."/>
            <person name="Seo J."/>
            <person name="Cho J.-H."/>
            <person name="Park Y.-E."/>
            <person name="Jang D.-C."/>
            <person name="Im J.-S."/>
            <person name="Choi J.-G."/>
            <person name="Park H.-J."/>
            <person name="Lee G.-B."/>
            <person name="Lee Y.-G."/>
            <person name="Hong S.-Y."/>
            <person name="Cho K."/>
            <person name="Sohn K.H."/>
        </authorList>
    </citation>
    <scope>NUCLEOTIDE SEQUENCE</scope>
    <source>
        <strain evidence="1">KR_1_A1</strain>
    </source>
</reference>
<comment type="caution">
    <text evidence="1">The sequence shown here is derived from an EMBL/GenBank/DDBJ whole genome shotgun (WGS) entry which is preliminary data.</text>
</comment>
<dbReference type="PANTHER" id="PTHR43081">
    <property type="entry name" value="ADENYLATE CYCLASE, TERMINAL-DIFFERENTIATION SPECIFIC-RELATED"/>
    <property type="match status" value="1"/>
</dbReference>
<gene>
    <name evidence="1" type="ORF">GN244_ATG17539</name>
</gene>
<organism evidence="1 2">
    <name type="scientific">Phytophthora infestans</name>
    <name type="common">Potato late blight agent</name>
    <name type="synonym">Botrytis infestans</name>
    <dbReference type="NCBI Taxonomy" id="4787"/>
    <lineage>
        <taxon>Eukaryota</taxon>
        <taxon>Sar</taxon>
        <taxon>Stramenopiles</taxon>
        <taxon>Oomycota</taxon>
        <taxon>Peronosporomycetes</taxon>
        <taxon>Peronosporales</taxon>
        <taxon>Peronosporaceae</taxon>
        <taxon>Phytophthora</taxon>
    </lineage>
</organism>
<dbReference type="AlphaFoldDB" id="A0A833WL24"/>
<dbReference type="InterPro" id="IPR029787">
    <property type="entry name" value="Nucleotide_cyclase"/>
</dbReference>
<dbReference type="PANTHER" id="PTHR43081:SF1">
    <property type="entry name" value="ADENYLATE CYCLASE, TERMINAL-DIFFERENTIATION SPECIFIC"/>
    <property type="match status" value="1"/>
</dbReference>
<sequence>MRRANDIHKDIIRGSLAQFRGCETPTAGDAFQLAFFIIKEAVELCIQVQMHLLSAQWLKKLHNHIPSTP</sequence>
<protein>
    <submittedName>
        <fullName evidence="1">Putative adenylate cyclase [CHAIN 0]</fullName>
    </submittedName>
</protein>
<dbReference type="EMBL" id="WSZM01000654">
    <property type="protein sequence ID" value="KAF4030666.1"/>
    <property type="molecule type" value="Genomic_DNA"/>
</dbReference>
<accession>A0A833WL24</accession>
<name>A0A833WL24_PHYIN</name>
<dbReference type="Gene3D" id="3.30.70.1230">
    <property type="entry name" value="Nucleotide cyclase"/>
    <property type="match status" value="1"/>
</dbReference>
<proteinExistence type="predicted"/>
<evidence type="ECO:0000313" key="2">
    <source>
        <dbReference type="Proteomes" id="UP000602510"/>
    </source>
</evidence>
<evidence type="ECO:0000313" key="1">
    <source>
        <dbReference type="EMBL" id="KAF4030666.1"/>
    </source>
</evidence>
<keyword evidence="2" id="KW-1185">Reference proteome</keyword>
<dbReference type="SUPFAM" id="SSF55073">
    <property type="entry name" value="Nucleotide cyclase"/>
    <property type="match status" value="1"/>
</dbReference>
<dbReference type="Proteomes" id="UP000602510">
    <property type="component" value="Unassembled WGS sequence"/>
</dbReference>